<dbReference type="PATRIC" id="fig|270351.6.peg.74"/>
<accession>A0A0J6VPM4</accession>
<comment type="caution">
    <text evidence="1">The sequence shown here is derived from an EMBL/GenBank/DDBJ whole genome shotgun (WGS) entry which is preliminary data.</text>
</comment>
<sequence>MPPAPAYLWQVTLNMGGGQRSLRSDVTEQALIVVRPLLDLDVPQAVDGLGTVWAERYGSAIVVRVSDGTGPRCAIGVALRSRGAPRVWQALHEDGIAALATQPRDPPQAPWCGLVLADRMRERPREETMALVTLARVVGWAWVERDA</sequence>
<dbReference type="AlphaFoldDB" id="A0A0J6VPM4"/>
<name>A0A0J6VPM4_9HYPH</name>
<reference evidence="1 2" key="1">
    <citation type="submission" date="2015-03" db="EMBL/GenBank/DDBJ databases">
        <title>Genome sequencing of Methylobacterium aquaticum DSM16371 type strain.</title>
        <authorList>
            <person name="Chaudhry V."/>
            <person name="Patil P.B."/>
        </authorList>
    </citation>
    <scope>NUCLEOTIDE SEQUENCE [LARGE SCALE GENOMIC DNA]</scope>
    <source>
        <strain evidence="1 2">DSM 16371</strain>
    </source>
</reference>
<evidence type="ECO:0000313" key="2">
    <source>
        <dbReference type="Proteomes" id="UP000035929"/>
    </source>
</evidence>
<dbReference type="RefSeq" id="WP_048462029.1">
    <property type="nucleotide sequence ID" value="NZ_LABX01000010.1"/>
</dbReference>
<proteinExistence type="predicted"/>
<protein>
    <submittedName>
        <fullName evidence="1">Uncharacterized protein</fullName>
    </submittedName>
</protein>
<dbReference type="EMBL" id="LABX01000010">
    <property type="protein sequence ID" value="KMO41156.1"/>
    <property type="molecule type" value="Genomic_DNA"/>
</dbReference>
<evidence type="ECO:0000313" key="1">
    <source>
        <dbReference type="EMBL" id="KMO41156.1"/>
    </source>
</evidence>
<dbReference type="OrthoDB" id="8445121at2"/>
<gene>
    <name evidence="1" type="ORF">VP06_01370</name>
</gene>
<organism evidence="1 2">
    <name type="scientific">Methylobacterium aquaticum</name>
    <dbReference type="NCBI Taxonomy" id="270351"/>
    <lineage>
        <taxon>Bacteria</taxon>
        <taxon>Pseudomonadati</taxon>
        <taxon>Pseudomonadota</taxon>
        <taxon>Alphaproteobacteria</taxon>
        <taxon>Hyphomicrobiales</taxon>
        <taxon>Methylobacteriaceae</taxon>
        <taxon>Methylobacterium</taxon>
    </lineage>
</organism>
<dbReference type="Proteomes" id="UP000035929">
    <property type="component" value="Unassembled WGS sequence"/>
</dbReference>